<dbReference type="Gene3D" id="2.40.70.10">
    <property type="entry name" value="Acid Proteases"/>
    <property type="match status" value="2"/>
</dbReference>
<feature type="domain" description="Peptidase A1" evidence="7">
    <location>
        <begin position="68"/>
        <end position="390"/>
    </location>
</feature>
<dbReference type="AlphaFoldDB" id="A0A9P6R5E2"/>
<feature type="active site" evidence="3">
    <location>
        <position position="269"/>
    </location>
</feature>
<dbReference type="SUPFAM" id="SSF50630">
    <property type="entry name" value="Acid proteases"/>
    <property type="match status" value="1"/>
</dbReference>
<name>A0A9P6R5E2_9FUNG</name>
<dbReference type="Proteomes" id="UP000738325">
    <property type="component" value="Unassembled WGS sequence"/>
</dbReference>
<evidence type="ECO:0000256" key="4">
    <source>
        <dbReference type="PIRSR" id="PIRSR601461-2"/>
    </source>
</evidence>
<feature type="chain" id="PRO_5040116523" description="Peptidase A1 domain-containing protein" evidence="6">
    <location>
        <begin position="22"/>
        <end position="446"/>
    </location>
</feature>
<proteinExistence type="inferred from homology"/>
<evidence type="ECO:0000256" key="1">
    <source>
        <dbReference type="ARBA" id="ARBA00007447"/>
    </source>
</evidence>
<comment type="similarity">
    <text evidence="1 5">Belongs to the peptidase A1 family.</text>
</comment>
<dbReference type="PROSITE" id="PS51767">
    <property type="entry name" value="PEPTIDASE_A1"/>
    <property type="match status" value="1"/>
</dbReference>
<evidence type="ECO:0000313" key="8">
    <source>
        <dbReference type="EMBL" id="KAG0311598.1"/>
    </source>
</evidence>
<feature type="disulfide bond" evidence="4">
    <location>
        <begin position="99"/>
        <end position="104"/>
    </location>
</feature>
<dbReference type="InterPro" id="IPR001461">
    <property type="entry name" value="Aspartic_peptidase_A1"/>
</dbReference>
<dbReference type="Pfam" id="PF00026">
    <property type="entry name" value="Asp"/>
    <property type="match status" value="1"/>
</dbReference>
<gene>
    <name evidence="8" type="ORF">BGZ99_010063</name>
</gene>
<dbReference type="EMBL" id="JAAAIP010000902">
    <property type="protein sequence ID" value="KAG0311598.1"/>
    <property type="molecule type" value="Genomic_DNA"/>
</dbReference>
<comment type="caution">
    <text evidence="8">The sequence shown here is derived from an EMBL/GenBank/DDBJ whole genome shotgun (WGS) entry which is preliminary data.</text>
</comment>
<keyword evidence="6" id="KW-0732">Signal</keyword>
<feature type="signal peptide" evidence="6">
    <location>
        <begin position="1"/>
        <end position="21"/>
    </location>
</feature>
<keyword evidence="2 5" id="KW-0064">Aspartyl protease</keyword>
<keyword evidence="5" id="KW-0645">Protease</keyword>
<dbReference type="InterPro" id="IPR034164">
    <property type="entry name" value="Pepsin-like_dom"/>
</dbReference>
<dbReference type="PROSITE" id="PS00141">
    <property type="entry name" value="ASP_PROTEASE"/>
    <property type="match status" value="2"/>
</dbReference>
<evidence type="ECO:0000256" key="5">
    <source>
        <dbReference type="RuleBase" id="RU000454"/>
    </source>
</evidence>
<evidence type="ECO:0000256" key="3">
    <source>
        <dbReference type="PIRSR" id="PIRSR601461-1"/>
    </source>
</evidence>
<dbReference type="CDD" id="cd05471">
    <property type="entry name" value="pepsin_like"/>
    <property type="match status" value="1"/>
</dbReference>
<evidence type="ECO:0000259" key="7">
    <source>
        <dbReference type="PROSITE" id="PS51767"/>
    </source>
</evidence>
<reference evidence="8" key="1">
    <citation type="journal article" date="2020" name="Fungal Divers.">
        <title>Resolving the Mortierellaceae phylogeny through synthesis of multi-gene phylogenetics and phylogenomics.</title>
        <authorList>
            <person name="Vandepol N."/>
            <person name="Liber J."/>
            <person name="Desiro A."/>
            <person name="Na H."/>
            <person name="Kennedy M."/>
            <person name="Barry K."/>
            <person name="Grigoriev I.V."/>
            <person name="Miller A.N."/>
            <person name="O'Donnell K."/>
            <person name="Stajich J.E."/>
            <person name="Bonito G."/>
        </authorList>
    </citation>
    <scope>NUCLEOTIDE SEQUENCE</scope>
    <source>
        <strain evidence="8">REB-010B</strain>
    </source>
</reference>
<dbReference type="GO" id="GO:0006508">
    <property type="term" value="P:proteolysis"/>
    <property type="evidence" value="ECO:0007669"/>
    <property type="project" value="UniProtKB-KW"/>
</dbReference>
<dbReference type="GO" id="GO:0004190">
    <property type="term" value="F:aspartic-type endopeptidase activity"/>
    <property type="evidence" value="ECO:0007669"/>
    <property type="project" value="UniProtKB-KW"/>
</dbReference>
<protein>
    <recommendedName>
        <fullName evidence="7">Peptidase A1 domain-containing protein</fullName>
    </recommendedName>
</protein>
<dbReference type="InterPro" id="IPR033121">
    <property type="entry name" value="PEPTIDASE_A1"/>
</dbReference>
<keyword evidence="9" id="KW-1185">Reference proteome</keyword>
<evidence type="ECO:0000256" key="2">
    <source>
        <dbReference type="ARBA" id="ARBA00022750"/>
    </source>
</evidence>
<dbReference type="OrthoDB" id="771136at2759"/>
<sequence>MKTALSTVLVLGLTAATAVSAAIITVPLDYLEFPEHRNPESLTKRYFQKRAALSTNIPLTNVENDVIYTVPVGLGTPAQNFNVAIDTGSPVTWVSLTTCTSTGCASVNKFNCAASSTCQAAGQNFSANYVSGQGVSGDYYIEEYTLGQLNFQAVMGGVTVNSAPLPTGVDGIMGLWFYGPGSNIPILNRLYNTTALTQNMIGIYLTPSTSTSNTAPGGEITFGGVDTTRFQGQISYTNCVSSRPWTIPVAAMKVGSTNIAVGTSVAAIDTGTTAMLMPKAVSDQINQAIPGAQLANTQSGPLWLIPCSGNTVTTITFGSFTASIPYTSLAMQSTKTATTQGDFCVSAAMFPSGTTATIDAWLIGDAFLKNVYSVFDFGTNTATGGRIGFAALGSGGSTVPATGSNGNSNNNNNSNASSAAKNLRSITALQAMAVVAVAASVCLAGL</sequence>
<keyword evidence="4" id="KW-1015">Disulfide bond</keyword>
<dbReference type="PANTHER" id="PTHR47966:SF57">
    <property type="entry name" value="PEPTIDASE A1 DOMAIN-CONTAINING PROTEIN"/>
    <property type="match status" value="1"/>
</dbReference>
<organism evidence="8 9">
    <name type="scientific">Dissophora globulifera</name>
    <dbReference type="NCBI Taxonomy" id="979702"/>
    <lineage>
        <taxon>Eukaryota</taxon>
        <taxon>Fungi</taxon>
        <taxon>Fungi incertae sedis</taxon>
        <taxon>Mucoromycota</taxon>
        <taxon>Mortierellomycotina</taxon>
        <taxon>Mortierellomycetes</taxon>
        <taxon>Mortierellales</taxon>
        <taxon>Mortierellaceae</taxon>
        <taxon>Dissophora</taxon>
    </lineage>
</organism>
<evidence type="ECO:0000256" key="6">
    <source>
        <dbReference type="SAM" id="SignalP"/>
    </source>
</evidence>
<dbReference type="PANTHER" id="PTHR47966">
    <property type="entry name" value="BETA-SITE APP-CLEAVING ENZYME, ISOFORM A-RELATED"/>
    <property type="match status" value="1"/>
</dbReference>
<accession>A0A9P6R5E2</accession>
<dbReference type="InterPro" id="IPR021109">
    <property type="entry name" value="Peptidase_aspartic_dom_sf"/>
</dbReference>
<dbReference type="InterPro" id="IPR001969">
    <property type="entry name" value="Aspartic_peptidase_AS"/>
</dbReference>
<dbReference type="PRINTS" id="PR00792">
    <property type="entry name" value="PEPSIN"/>
</dbReference>
<feature type="active site" evidence="3">
    <location>
        <position position="86"/>
    </location>
</feature>
<keyword evidence="5" id="KW-0378">Hydrolase</keyword>
<evidence type="ECO:0000313" key="9">
    <source>
        <dbReference type="Proteomes" id="UP000738325"/>
    </source>
</evidence>